<proteinExistence type="predicted"/>
<dbReference type="AlphaFoldDB" id="A0A9Q6RZW6"/>
<evidence type="ECO:0000313" key="3">
    <source>
        <dbReference type="Proteomes" id="UP000509548"/>
    </source>
</evidence>
<evidence type="ECO:0000256" key="1">
    <source>
        <dbReference type="SAM" id="MobiDB-lite"/>
    </source>
</evidence>
<accession>A0A9Q6RZW6</accession>
<reference evidence="2 3" key="1">
    <citation type="journal article" date="2014" name="Genome Announc.">
        <title>Draft Genome Sequence of the Haloacid-Degrading Burkholderia caribensis Strain MBA4.</title>
        <authorList>
            <person name="Pan Y."/>
            <person name="Kong K.F."/>
            <person name="Tsang J.S."/>
        </authorList>
    </citation>
    <scope>NUCLEOTIDE SEQUENCE [LARGE SCALE GENOMIC DNA]</scope>
    <source>
        <strain evidence="2 3">852011</strain>
    </source>
</reference>
<name>A0A9Q6RZW6_9BURK</name>
<feature type="region of interest" description="Disordered" evidence="1">
    <location>
        <begin position="30"/>
        <end position="60"/>
    </location>
</feature>
<dbReference type="Proteomes" id="UP000509548">
    <property type="component" value="Chromosome 1"/>
</dbReference>
<organism evidence="2 3">
    <name type="scientific">Paraburkholderia caribensis</name>
    <dbReference type="NCBI Taxonomy" id="75105"/>
    <lineage>
        <taxon>Bacteria</taxon>
        <taxon>Pseudomonadati</taxon>
        <taxon>Pseudomonadota</taxon>
        <taxon>Betaproteobacteria</taxon>
        <taxon>Burkholderiales</taxon>
        <taxon>Burkholderiaceae</taxon>
        <taxon>Paraburkholderia</taxon>
    </lineage>
</organism>
<gene>
    <name evidence="2" type="ORF">A9O66_06100</name>
</gene>
<dbReference type="EMBL" id="CP015958">
    <property type="protein sequence ID" value="QLB61989.1"/>
    <property type="molecule type" value="Genomic_DNA"/>
</dbReference>
<sequence>MIDITIRPFFIRLFCRLLRSAVHCVQREAGSEKLPGHHSGNEESRASAAASTDSRRATQN</sequence>
<protein>
    <submittedName>
        <fullName evidence="2">Uncharacterized protein</fullName>
    </submittedName>
</protein>
<evidence type="ECO:0000313" key="2">
    <source>
        <dbReference type="EMBL" id="QLB61989.1"/>
    </source>
</evidence>
<feature type="compositionally biased region" description="Basic and acidic residues" evidence="1">
    <location>
        <begin position="30"/>
        <end position="45"/>
    </location>
</feature>